<keyword evidence="4" id="KW-0805">Transcription regulation</keyword>
<evidence type="ECO:0000259" key="9">
    <source>
        <dbReference type="Pfam" id="PF10406"/>
    </source>
</evidence>
<comment type="subcellular location">
    <subcellularLocation>
        <location evidence="1">Nucleus</location>
    </subcellularLocation>
</comment>
<proteinExistence type="inferred from homology"/>
<dbReference type="OrthoDB" id="2193813at2759"/>
<dbReference type="InterPro" id="IPR006565">
    <property type="entry name" value="BTP"/>
</dbReference>
<dbReference type="Proteomes" id="UP000006753">
    <property type="component" value="Unassembled WGS sequence"/>
</dbReference>
<dbReference type="Pfam" id="PF07524">
    <property type="entry name" value="Bromo_TP"/>
    <property type="match status" value="1"/>
</dbReference>
<keyword evidence="6" id="KW-0539">Nucleus</keyword>
<organism evidence="10 11">
    <name type="scientific">Marssonina brunnea f. sp. multigermtubi (strain MB_m1)</name>
    <name type="common">Marssonina leaf spot fungus</name>
    <dbReference type="NCBI Taxonomy" id="1072389"/>
    <lineage>
        <taxon>Eukaryota</taxon>
        <taxon>Fungi</taxon>
        <taxon>Dikarya</taxon>
        <taxon>Ascomycota</taxon>
        <taxon>Pezizomycotina</taxon>
        <taxon>Leotiomycetes</taxon>
        <taxon>Helotiales</taxon>
        <taxon>Drepanopezizaceae</taxon>
        <taxon>Drepanopeziza</taxon>
    </lineage>
</organism>
<dbReference type="GeneID" id="18760632"/>
<evidence type="ECO:0000256" key="5">
    <source>
        <dbReference type="ARBA" id="ARBA00023163"/>
    </source>
</evidence>
<accession>K1WHS4</accession>
<dbReference type="OMA" id="HDWIYAL"/>
<dbReference type="KEGG" id="mbe:MBM_04697"/>
<dbReference type="RefSeq" id="XP_007292586.1">
    <property type="nucleotide sequence ID" value="XM_007292524.1"/>
</dbReference>
<reference evidence="10 11" key="1">
    <citation type="journal article" date="2012" name="BMC Genomics">
        <title>Sequencing the genome of Marssonina brunnea reveals fungus-poplar co-evolution.</title>
        <authorList>
            <person name="Zhu S."/>
            <person name="Cao Y.-Z."/>
            <person name="Jiang C."/>
            <person name="Tan B.-Y."/>
            <person name="Wang Z."/>
            <person name="Feng S."/>
            <person name="Zhang L."/>
            <person name="Su X.-H."/>
            <person name="Brejova B."/>
            <person name="Vinar T."/>
            <person name="Xu M."/>
            <person name="Wang M.-X."/>
            <person name="Zhang S.-G."/>
            <person name="Huang M.-R."/>
            <person name="Wu R."/>
            <person name="Zhou Y."/>
        </authorList>
    </citation>
    <scope>NUCLEOTIDE SEQUENCE [LARGE SCALE GENOMIC DNA]</scope>
    <source>
        <strain evidence="10 11">MB_m1</strain>
    </source>
</reference>
<dbReference type="GO" id="GO:0046982">
    <property type="term" value="F:protein heterodimerization activity"/>
    <property type="evidence" value="ECO:0007669"/>
    <property type="project" value="InterPro"/>
</dbReference>
<dbReference type="PANTHER" id="PTHR46469:SF1">
    <property type="entry name" value="TRANSCRIPTION INITIATION FACTOR TFIID SUBUNIT 8"/>
    <property type="match status" value="1"/>
</dbReference>
<evidence type="ECO:0000256" key="2">
    <source>
        <dbReference type="ARBA" id="ARBA00008767"/>
    </source>
</evidence>
<dbReference type="HOGENOM" id="CLU_026584_1_0_1"/>
<dbReference type="Pfam" id="PF10406">
    <property type="entry name" value="TAF8_C"/>
    <property type="match status" value="1"/>
</dbReference>
<keyword evidence="5" id="KW-0804">Transcription</keyword>
<evidence type="ECO:0000256" key="6">
    <source>
        <dbReference type="ARBA" id="ARBA00023242"/>
    </source>
</evidence>
<protein>
    <recommendedName>
        <fullName evidence="3">Transcription initiation factor TFIID subunit 8</fullName>
    </recommendedName>
</protein>
<evidence type="ECO:0000259" key="8">
    <source>
        <dbReference type="Pfam" id="PF07524"/>
    </source>
</evidence>
<gene>
    <name evidence="10" type="ORF">MBM_04697</name>
</gene>
<dbReference type="CDD" id="cd08049">
    <property type="entry name" value="TAF8"/>
    <property type="match status" value="1"/>
</dbReference>
<evidence type="ECO:0000256" key="7">
    <source>
        <dbReference type="SAM" id="MobiDB-lite"/>
    </source>
</evidence>
<feature type="region of interest" description="Disordered" evidence="7">
    <location>
        <begin position="1"/>
        <end position="45"/>
    </location>
</feature>
<sequence length="315" mass="34677">MAPITPVSRKRSTPSDSEDGHSDESSAKRMRVEVTMPHTPPPEENSQVNFHAAPMFSDDPHQLLTRSAALVLEHVGFSGAQKDAMEAFCAEIDAFSTHFLSKVTSSMLNCRRSQPTPVDFAYALQEFDIPLSYLEPHLEPPVPESKSLVQLEPLPEEQLATATISTEALLGEVLSGDPDKTVKPYIPKRFPSFPSKHTYRSTLPDPARVMDPRKIREEAAKAARQGEDALRSLTRVAKAGKEKDVKNTASKDPTSKERHTLWELAMETLATNKSDIGIKDGVSENDRGLIVNAGRAYNRKGAPAKKKMIPVLEGL</sequence>
<keyword evidence="11" id="KW-1185">Reference proteome</keyword>
<evidence type="ECO:0000313" key="10">
    <source>
        <dbReference type="EMBL" id="EKD17120.1"/>
    </source>
</evidence>
<dbReference type="InterPro" id="IPR037818">
    <property type="entry name" value="TAF8"/>
</dbReference>
<dbReference type="InParanoid" id="K1WHS4"/>
<dbReference type="CDD" id="cd00076">
    <property type="entry name" value="HFD_SF"/>
    <property type="match status" value="1"/>
</dbReference>
<dbReference type="AlphaFoldDB" id="K1WHS4"/>
<dbReference type="GO" id="GO:0006367">
    <property type="term" value="P:transcription initiation at RNA polymerase II promoter"/>
    <property type="evidence" value="ECO:0007669"/>
    <property type="project" value="TreeGrafter"/>
</dbReference>
<dbReference type="InterPro" id="IPR009072">
    <property type="entry name" value="Histone-fold"/>
</dbReference>
<name>K1WHS4_MARBU</name>
<evidence type="ECO:0000256" key="4">
    <source>
        <dbReference type="ARBA" id="ARBA00023015"/>
    </source>
</evidence>
<dbReference type="STRING" id="1072389.K1WHS4"/>
<feature type="domain" description="Bromodomain associated" evidence="8">
    <location>
        <begin position="61"/>
        <end position="129"/>
    </location>
</feature>
<dbReference type="GO" id="GO:0005669">
    <property type="term" value="C:transcription factor TFIID complex"/>
    <property type="evidence" value="ECO:0007669"/>
    <property type="project" value="InterPro"/>
</dbReference>
<dbReference type="EMBL" id="JH921437">
    <property type="protein sequence ID" value="EKD17120.1"/>
    <property type="molecule type" value="Genomic_DNA"/>
</dbReference>
<feature type="domain" description="Transcription factor TFIID subunit 8 C-terminal" evidence="9">
    <location>
        <begin position="185"/>
        <end position="233"/>
    </location>
</feature>
<evidence type="ECO:0000256" key="1">
    <source>
        <dbReference type="ARBA" id="ARBA00004123"/>
    </source>
</evidence>
<dbReference type="Gene3D" id="1.10.20.10">
    <property type="entry name" value="Histone, subunit A"/>
    <property type="match status" value="1"/>
</dbReference>
<evidence type="ECO:0000256" key="3">
    <source>
        <dbReference type="ARBA" id="ARBA00017307"/>
    </source>
</evidence>
<evidence type="ECO:0000313" key="11">
    <source>
        <dbReference type="Proteomes" id="UP000006753"/>
    </source>
</evidence>
<comment type="similarity">
    <text evidence="2">Belongs to the TAF8 family.</text>
</comment>
<feature type="compositionally biased region" description="Basic and acidic residues" evidence="7">
    <location>
        <begin position="18"/>
        <end position="32"/>
    </location>
</feature>
<dbReference type="PANTHER" id="PTHR46469">
    <property type="entry name" value="TRANSCRIPTION INITIATION FACTOR TFIID SUBUNIT 8"/>
    <property type="match status" value="1"/>
</dbReference>
<dbReference type="eggNOG" id="ENOG502SG72">
    <property type="taxonomic scope" value="Eukaryota"/>
</dbReference>
<dbReference type="InterPro" id="IPR019473">
    <property type="entry name" value="TFIID_su8_C"/>
</dbReference>